<evidence type="ECO:0000313" key="3">
    <source>
        <dbReference type="Proteomes" id="UP000053676"/>
    </source>
</evidence>
<proteinExistence type="predicted"/>
<dbReference type="Proteomes" id="UP000053676">
    <property type="component" value="Unassembled WGS sequence"/>
</dbReference>
<feature type="region of interest" description="Disordered" evidence="1">
    <location>
        <begin position="83"/>
        <end position="109"/>
    </location>
</feature>
<dbReference type="KEGG" id="nai:NECAME_10758"/>
<keyword evidence="3" id="KW-1185">Reference proteome</keyword>
<sequence length="109" mass="12657">MPQKKALLSYLHEVSSSFRARVSSFSKQFVSLFMFEGLNIAECHVDTAGICSESDYTAIRSTQTTFWALINLLLERRETRRRRIGQGAREGGRELRPRRTRGQMAREFR</sequence>
<reference evidence="3" key="1">
    <citation type="journal article" date="2014" name="Nat. Genet.">
        <title>Genome of the human hookworm Necator americanus.</title>
        <authorList>
            <person name="Tang Y.T."/>
            <person name="Gao X."/>
            <person name="Rosa B.A."/>
            <person name="Abubucker S."/>
            <person name="Hallsworth-Pepin K."/>
            <person name="Martin J."/>
            <person name="Tyagi R."/>
            <person name="Heizer E."/>
            <person name="Zhang X."/>
            <person name="Bhonagiri-Palsikar V."/>
            <person name="Minx P."/>
            <person name="Warren W.C."/>
            <person name="Wang Q."/>
            <person name="Zhan B."/>
            <person name="Hotez P.J."/>
            <person name="Sternberg P.W."/>
            <person name="Dougall A."/>
            <person name="Gaze S.T."/>
            <person name="Mulvenna J."/>
            <person name="Sotillo J."/>
            <person name="Ranganathan S."/>
            <person name="Rabelo E.M."/>
            <person name="Wilson R.K."/>
            <person name="Felgner P.L."/>
            <person name="Bethony J."/>
            <person name="Hawdon J.M."/>
            <person name="Gasser R.B."/>
            <person name="Loukas A."/>
            <person name="Mitreva M."/>
        </authorList>
    </citation>
    <scope>NUCLEOTIDE SEQUENCE [LARGE SCALE GENOMIC DNA]</scope>
</reference>
<accession>W2T8A1</accession>
<dbReference type="EMBL" id="KI660148">
    <property type="protein sequence ID" value="ETN77834.1"/>
    <property type="molecule type" value="Genomic_DNA"/>
</dbReference>
<name>W2T8A1_NECAM</name>
<dbReference type="AlphaFoldDB" id="W2T8A1"/>
<protein>
    <submittedName>
        <fullName evidence="2">Uncharacterized protein</fullName>
    </submittedName>
</protein>
<evidence type="ECO:0000256" key="1">
    <source>
        <dbReference type="SAM" id="MobiDB-lite"/>
    </source>
</evidence>
<evidence type="ECO:0000313" key="2">
    <source>
        <dbReference type="EMBL" id="ETN77834.1"/>
    </source>
</evidence>
<gene>
    <name evidence="2" type="ORF">NECAME_10758</name>
</gene>
<organism evidence="2 3">
    <name type="scientific">Necator americanus</name>
    <name type="common">Human hookworm</name>
    <dbReference type="NCBI Taxonomy" id="51031"/>
    <lineage>
        <taxon>Eukaryota</taxon>
        <taxon>Metazoa</taxon>
        <taxon>Ecdysozoa</taxon>
        <taxon>Nematoda</taxon>
        <taxon>Chromadorea</taxon>
        <taxon>Rhabditida</taxon>
        <taxon>Rhabditina</taxon>
        <taxon>Rhabditomorpha</taxon>
        <taxon>Strongyloidea</taxon>
        <taxon>Ancylostomatidae</taxon>
        <taxon>Bunostominae</taxon>
        <taxon>Necator</taxon>
    </lineage>
</organism>